<feature type="modified residue" description="4-aspartylphosphate" evidence="2">
    <location>
        <position position="52"/>
    </location>
</feature>
<name>A0AA48GRM8_9BACT</name>
<dbReference type="AlphaFoldDB" id="A0AA48GRM8"/>
<gene>
    <name evidence="4" type="ORF">METEAL_19260</name>
</gene>
<dbReference type="RefSeq" id="WP_316415665.1">
    <property type="nucleotide sequence ID" value="NZ_AP027080.1"/>
</dbReference>
<dbReference type="PANTHER" id="PTHR44591:SF21">
    <property type="entry name" value="TWO-COMPONENT RESPONSE REGULATOR"/>
    <property type="match status" value="1"/>
</dbReference>
<dbReference type="KEGG" id="msil:METEAL_19260"/>
<proteinExistence type="predicted"/>
<dbReference type="Gene3D" id="3.40.50.2300">
    <property type="match status" value="1"/>
</dbReference>
<dbReference type="InterPro" id="IPR011006">
    <property type="entry name" value="CheY-like_superfamily"/>
</dbReference>
<dbReference type="SUPFAM" id="SSF52172">
    <property type="entry name" value="CheY-like"/>
    <property type="match status" value="1"/>
</dbReference>
<evidence type="ECO:0000256" key="2">
    <source>
        <dbReference type="PROSITE-ProRule" id="PRU00169"/>
    </source>
</evidence>
<dbReference type="Proteomes" id="UP001238179">
    <property type="component" value="Chromosome"/>
</dbReference>
<keyword evidence="1 2" id="KW-0597">Phosphoprotein</keyword>
<evidence type="ECO:0000313" key="5">
    <source>
        <dbReference type="Proteomes" id="UP001238179"/>
    </source>
</evidence>
<evidence type="ECO:0000259" key="3">
    <source>
        <dbReference type="PROSITE" id="PS50110"/>
    </source>
</evidence>
<dbReference type="InterPro" id="IPR001789">
    <property type="entry name" value="Sig_transdc_resp-reg_receiver"/>
</dbReference>
<feature type="domain" description="Response regulatory" evidence="3">
    <location>
        <begin position="2"/>
        <end position="116"/>
    </location>
</feature>
<dbReference type="PROSITE" id="PS50110">
    <property type="entry name" value="RESPONSE_REGULATORY"/>
    <property type="match status" value="1"/>
</dbReference>
<keyword evidence="5" id="KW-1185">Reference proteome</keyword>
<evidence type="ECO:0000256" key="1">
    <source>
        <dbReference type="ARBA" id="ARBA00022553"/>
    </source>
</evidence>
<dbReference type="EMBL" id="AP027080">
    <property type="protein sequence ID" value="BDU72752.1"/>
    <property type="molecule type" value="Genomic_DNA"/>
</dbReference>
<dbReference type="Pfam" id="PF00072">
    <property type="entry name" value="Response_reg"/>
    <property type="match status" value="1"/>
</dbReference>
<dbReference type="GO" id="GO:0000160">
    <property type="term" value="P:phosphorelay signal transduction system"/>
    <property type="evidence" value="ECO:0007669"/>
    <property type="project" value="InterPro"/>
</dbReference>
<accession>A0AA48GRM8</accession>
<dbReference type="InterPro" id="IPR050595">
    <property type="entry name" value="Bact_response_regulator"/>
</dbReference>
<reference evidence="5" key="1">
    <citation type="journal article" date="2023" name="Int. J. Syst. Evol. Microbiol.">
        <title>Mesoterricola silvestris gen. nov., sp. nov., Mesoterricola sediminis sp. nov., Geothrix oryzae sp. nov., Geothrix edaphica sp. nov., Geothrix rubra sp. nov., and Geothrix limicola sp. nov., six novel members of Acidobacteriota isolated from soils.</title>
        <authorList>
            <person name="Itoh H."/>
            <person name="Sugisawa Y."/>
            <person name="Mise K."/>
            <person name="Xu Z."/>
            <person name="Kuniyasu M."/>
            <person name="Ushijima N."/>
            <person name="Kawano K."/>
            <person name="Kobayashi E."/>
            <person name="Shiratori Y."/>
            <person name="Masuda Y."/>
            <person name="Senoo K."/>
        </authorList>
    </citation>
    <scope>NUCLEOTIDE SEQUENCE [LARGE SCALE GENOMIC DNA]</scope>
    <source>
        <strain evidence="5">W79</strain>
    </source>
</reference>
<evidence type="ECO:0000313" key="4">
    <source>
        <dbReference type="EMBL" id="BDU72752.1"/>
    </source>
</evidence>
<dbReference type="SMART" id="SM00448">
    <property type="entry name" value="REC"/>
    <property type="match status" value="1"/>
</dbReference>
<organism evidence="4 5">
    <name type="scientific">Mesoterricola silvestris</name>
    <dbReference type="NCBI Taxonomy" id="2927979"/>
    <lineage>
        <taxon>Bacteria</taxon>
        <taxon>Pseudomonadati</taxon>
        <taxon>Acidobacteriota</taxon>
        <taxon>Holophagae</taxon>
        <taxon>Holophagales</taxon>
        <taxon>Holophagaceae</taxon>
        <taxon>Mesoterricola</taxon>
    </lineage>
</organism>
<protein>
    <recommendedName>
        <fullName evidence="3">Response regulatory domain-containing protein</fullName>
    </recommendedName>
</protein>
<dbReference type="PANTHER" id="PTHR44591">
    <property type="entry name" value="STRESS RESPONSE REGULATOR PROTEIN 1"/>
    <property type="match status" value="1"/>
</dbReference>
<sequence>MNILLVDDDDLILASVPSLLSVLGHQVESVDRGAKALALLEASPEPDLVILDVTMPDMGGVETLKRLRVFKPRLPVLLATGNVDAAVEEALQGDPHTRVIPKPFTLGQIRTVLAET</sequence>